<organism evidence="1">
    <name type="scientific">Thermofilum adornatum</name>
    <dbReference type="NCBI Taxonomy" id="1365176"/>
    <lineage>
        <taxon>Archaea</taxon>
        <taxon>Thermoproteota</taxon>
        <taxon>Thermoprotei</taxon>
        <taxon>Thermofilales</taxon>
        <taxon>Thermofilaceae</taxon>
        <taxon>Thermofilum</taxon>
    </lineage>
</organism>
<dbReference type="AlphaFoldDB" id="A0A7C1G9B1"/>
<sequence>MKIRYDREGDVLDILVRDAQIHHAEDYGQVIINYDEESRVVEIEILEASRVLKDILEEIIKAPKREIVEIT</sequence>
<name>A0A7C1G9B1_9CREN</name>
<gene>
    <name evidence="1" type="ORF">ENN26_00420</name>
</gene>
<dbReference type="EMBL" id="DSAY01000006">
    <property type="protein sequence ID" value="HDP14227.1"/>
    <property type="molecule type" value="Genomic_DNA"/>
</dbReference>
<protein>
    <submittedName>
        <fullName evidence="1">DUF2283 domain-containing protein</fullName>
    </submittedName>
</protein>
<reference evidence="1" key="1">
    <citation type="journal article" date="2020" name="mSystems">
        <title>Genome- and Community-Level Interaction Insights into Carbon Utilization and Element Cycling Functions of Hydrothermarchaeota in Hydrothermal Sediment.</title>
        <authorList>
            <person name="Zhou Z."/>
            <person name="Liu Y."/>
            <person name="Xu W."/>
            <person name="Pan J."/>
            <person name="Luo Z.H."/>
            <person name="Li M."/>
        </authorList>
    </citation>
    <scope>NUCLEOTIDE SEQUENCE [LARGE SCALE GENOMIC DNA]</scope>
    <source>
        <strain evidence="1">SpSt-116</strain>
    </source>
</reference>
<dbReference type="PANTHER" id="PTHR37029:SF1">
    <property type="entry name" value="SSR1768 PROTEIN"/>
    <property type="match status" value="1"/>
</dbReference>
<comment type="caution">
    <text evidence="1">The sequence shown here is derived from an EMBL/GenBank/DDBJ whole genome shotgun (WGS) entry which is preliminary data.</text>
</comment>
<evidence type="ECO:0000313" key="1">
    <source>
        <dbReference type="EMBL" id="HDP14227.1"/>
    </source>
</evidence>
<dbReference type="Pfam" id="PF10049">
    <property type="entry name" value="DUF2283"/>
    <property type="match status" value="1"/>
</dbReference>
<proteinExistence type="predicted"/>
<dbReference type="PANTHER" id="PTHR37029">
    <property type="entry name" value="SSR1768 PROTEIN"/>
    <property type="match status" value="1"/>
</dbReference>
<accession>A0A7C1G9B1</accession>
<dbReference type="InterPro" id="IPR019270">
    <property type="entry name" value="DUF2283"/>
</dbReference>